<reference evidence="8" key="1">
    <citation type="submission" date="2017-05" db="EMBL/GenBank/DDBJ databases">
        <title>Two decades of blaVIM-2-producing Pseudomonas aeruginosa dissemination: the decisive role of mobile genetic elements and successful clones.</title>
        <authorList>
            <person name="Botelho J."/>
        </authorList>
    </citation>
    <scope>NUCLEOTIDE SEQUENCE</scope>
    <source>
        <strain evidence="8">FFUP_PS_35</strain>
        <plasmid evidence="8">pJB35</plasmid>
    </source>
</reference>
<dbReference type="EMBL" id="MF168945">
    <property type="protein sequence ID" value="ATB17994.1"/>
    <property type="molecule type" value="Genomic_DNA"/>
</dbReference>
<evidence type="ECO:0000256" key="2">
    <source>
        <dbReference type="ARBA" id="ARBA00008806"/>
    </source>
</evidence>
<evidence type="ECO:0000256" key="4">
    <source>
        <dbReference type="ARBA" id="ARBA00022692"/>
    </source>
</evidence>
<feature type="region of interest" description="Disordered" evidence="7">
    <location>
        <begin position="281"/>
        <end position="317"/>
    </location>
</feature>
<dbReference type="PANTHER" id="PTHR37937">
    <property type="entry name" value="CONJUGATIVE TRANSFER: DNA TRANSPORT"/>
    <property type="match status" value="1"/>
</dbReference>
<dbReference type="RefSeq" id="WP_250645766.1">
    <property type="nucleotide sequence ID" value="NZ_MF168945.1"/>
</dbReference>
<keyword evidence="6" id="KW-0472">Membrane</keyword>
<organism evidence="8">
    <name type="scientific">Pseudomonas aeruginosa</name>
    <dbReference type="NCBI Taxonomy" id="287"/>
    <lineage>
        <taxon>Bacteria</taxon>
        <taxon>Pseudomonadati</taxon>
        <taxon>Pseudomonadota</taxon>
        <taxon>Gammaproteobacteria</taxon>
        <taxon>Pseudomonadales</taxon>
        <taxon>Pseudomonadaceae</taxon>
        <taxon>Pseudomonas</taxon>
    </lineage>
</organism>
<keyword evidence="5" id="KW-1133">Transmembrane helix</keyword>
<evidence type="ECO:0000256" key="1">
    <source>
        <dbReference type="ARBA" id="ARBA00004651"/>
    </source>
</evidence>
<name>A0A290DQA4_PSEAI</name>
<evidence type="ECO:0000256" key="5">
    <source>
        <dbReference type="ARBA" id="ARBA00022989"/>
    </source>
</evidence>
<dbReference type="InterPro" id="IPR027417">
    <property type="entry name" value="P-loop_NTPase"/>
</dbReference>
<protein>
    <submittedName>
        <fullName evidence="8">Conjugal transfer coupling protein TraG</fullName>
    </submittedName>
</protein>
<evidence type="ECO:0000256" key="7">
    <source>
        <dbReference type="SAM" id="MobiDB-lite"/>
    </source>
</evidence>
<dbReference type="CDD" id="cd01127">
    <property type="entry name" value="TrwB_TraG_TraD_VirD4"/>
    <property type="match status" value="1"/>
</dbReference>
<keyword evidence="8" id="KW-0614">Plasmid</keyword>
<evidence type="ECO:0000256" key="6">
    <source>
        <dbReference type="ARBA" id="ARBA00023136"/>
    </source>
</evidence>
<dbReference type="InterPro" id="IPR051539">
    <property type="entry name" value="T4SS-coupling_protein"/>
</dbReference>
<accession>A0A290DQA4</accession>
<dbReference type="InterPro" id="IPR003688">
    <property type="entry name" value="TraG/VirD4"/>
</dbReference>
<comment type="similarity">
    <text evidence="2">Belongs to the VirD4/TraG family.</text>
</comment>
<evidence type="ECO:0000256" key="3">
    <source>
        <dbReference type="ARBA" id="ARBA00022475"/>
    </source>
</evidence>
<dbReference type="Pfam" id="PF02534">
    <property type="entry name" value="T4SS-DNA_transf"/>
    <property type="match status" value="1"/>
</dbReference>
<comment type="subcellular location">
    <subcellularLocation>
        <location evidence="1">Cell membrane</location>
        <topology evidence="1">Multi-pass membrane protein</topology>
    </subcellularLocation>
</comment>
<keyword evidence="3" id="KW-1003">Cell membrane</keyword>
<dbReference type="GO" id="GO:0005886">
    <property type="term" value="C:plasma membrane"/>
    <property type="evidence" value="ECO:0007669"/>
    <property type="project" value="UniProtKB-SubCell"/>
</dbReference>
<dbReference type="SUPFAM" id="SSF52540">
    <property type="entry name" value="P-loop containing nucleoside triphosphate hydrolases"/>
    <property type="match status" value="1"/>
</dbReference>
<dbReference type="Gene3D" id="3.40.50.300">
    <property type="entry name" value="P-loop containing nucleotide triphosphate hydrolases"/>
    <property type="match status" value="1"/>
</dbReference>
<dbReference type="AlphaFoldDB" id="A0A290DQA4"/>
<dbReference type="PANTHER" id="PTHR37937:SF1">
    <property type="entry name" value="CONJUGATIVE TRANSFER: DNA TRANSPORT"/>
    <property type="match status" value="1"/>
</dbReference>
<evidence type="ECO:0000313" key="8">
    <source>
        <dbReference type="EMBL" id="ATB17994.1"/>
    </source>
</evidence>
<sequence>MNGDGGAAFNVLDRLDVWNPDCVSESAILADALVIAESKGDAVHFDESAKNFLQGLMLHVAGLDDTERRNLGELRRLLTAGEAEFFDVLGAMAADDTAAFGIPARAANTLMGMADKERGSVLSTARRNTAFLDDPRVSAALSRSDFDLSEIKATSMTVYLVMPANRIGPNARFLRLFISSVIAAITASNVQPAHRVAFLLDEFGQLGYMKQIEDAVSLLRGYGLAFWVFIQDLSQLKGTYPKWQTFLANSAKSFFGTDDYDTAKYISDSLGKATIEFETENTGKNSGSGLSGGGGSMNRGKSTGTSQQFTGRELLTPDEVMRLGPEHPIVLVRGERPYLLDRLNYLADSEYAGRFDANPYHS</sequence>
<geneLocation type="plasmid" evidence="8">
    <name>pJB35</name>
</geneLocation>
<keyword evidence="4" id="KW-0812">Transmembrane</keyword>
<proteinExistence type="inferred from homology"/>